<protein>
    <submittedName>
        <fullName evidence="1">Uncharacterized protein</fullName>
    </submittedName>
</protein>
<sequence length="63" mass="6779">MGTANINVTPKPKGRPFLISLLAIGITAHSQTGKINPKREAPRNPKILFFGMILAMTSSDTNT</sequence>
<proteinExistence type="predicted"/>
<reference evidence="1" key="1">
    <citation type="submission" date="2019-08" db="EMBL/GenBank/DDBJ databases">
        <authorList>
            <person name="Kucharzyk K."/>
            <person name="Murdoch R.W."/>
            <person name="Higgins S."/>
            <person name="Loffler F."/>
        </authorList>
    </citation>
    <scope>NUCLEOTIDE SEQUENCE</scope>
</reference>
<organism evidence="1">
    <name type="scientific">bioreactor metagenome</name>
    <dbReference type="NCBI Taxonomy" id="1076179"/>
    <lineage>
        <taxon>unclassified sequences</taxon>
        <taxon>metagenomes</taxon>
        <taxon>ecological metagenomes</taxon>
    </lineage>
</organism>
<dbReference type="EMBL" id="VSSQ01065959">
    <property type="protein sequence ID" value="MPN18593.1"/>
    <property type="molecule type" value="Genomic_DNA"/>
</dbReference>
<comment type="caution">
    <text evidence="1">The sequence shown here is derived from an EMBL/GenBank/DDBJ whole genome shotgun (WGS) entry which is preliminary data.</text>
</comment>
<dbReference type="AlphaFoldDB" id="A0A645G3I1"/>
<evidence type="ECO:0000313" key="1">
    <source>
        <dbReference type="EMBL" id="MPN18593.1"/>
    </source>
</evidence>
<gene>
    <name evidence="1" type="ORF">SDC9_165953</name>
</gene>
<name>A0A645G3I1_9ZZZZ</name>
<accession>A0A645G3I1</accession>